<evidence type="ECO:0000256" key="6">
    <source>
        <dbReference type="ARBA" id="ARBA00022737"/>
    </source>
</evidence>
<dbReference type="SMART" id="SM00119">
    <property type="entry name" value="HECTc"/>
    <property type="match status" value="1"/>
</dbReference>
<evidence type="ECO:0000256" key="7">
    <source>
        <dbReference type="ARBA" id="ARBA00022786"/>
    </source>
</evidence>
<dbReference type="InterPro" id="IPR036020">
    <property type="entry name" value="WW_dom_sf"/>
</dbReference>
<dbReference type="Proteomes" id="UP001211907">
    <property type="component" value="Unassembled WGS sequence"/>
</dbReference>
<dbReference type="SUPFAM" id="SSF49562">
    <property type="entry name" value="C2 domain (Calcium/lipid-binding domain, CaLB)"/>
    <property type="match status" value="1"/>
</dbReference>
<dbReference type="GO" id="GO:0016567">
    <property type="term" value="P:protein ubiquitination"/>
    <property type="evidence" value="ECO:0007669"/>
    <property type="project" value="TreeGrafter"/>
</dbReference>
<sequence>MTERTVRVTVVASDGLIKREVFRSPDPFAVITVNGEQTKTTQIAKRTRFQNSNLTSNSVVQIQIFDQNKWTKARNQGFLGMATYTIGQILDLTRGGEEMITRELERSASGANAADPVSGKIMVNFSTNFTGNVSGSGGSLSVPGHGIQPRQSIGSMNSLPAQGHQQLQLPQQVQQQVVRGPVAIKPQTSVAGRGTLSSFEDNLGPLPTGWERRTDHLGRTYYVDHNTRQTTWQRPSAATGTPNTAAAASANVLQAERTQFNSRSLGVDRANTPAVTTPHITPAPGITPSPAVQTPATSATGPLPAGWEQRVTADGRTYFVDHNTRTTTWLDPRRNKPQTNTGGSMTPGQAQAYLLQMQTQTAATFGPLPSGWEMRITNTNRIYYVDHASKITTWDDPRMPSAGGDNIPQYKRDFRKKVVYFRSQPTMRLHPGNCHITIRRSHLFEDAYAEIMRHPANDLKKKLMIKFHGEDGLDYGGLSREFFFLMSKEMFNPFYGLFEYAAHDNYTLQINPHSAINPEHLNYFKFIGRVVGLAIFHQRFLDAFFVTSFYKLILGKKITTADMESIDAQQHKSLQWMLENPIQDVLDLTFSTENDVFGTMVVVDLKADGRNIEVTDENKAEYVQLYCEWRIAKRVEEQFRAFQQGFNEIVPQDMITVFNPSELELLIGGLSEVDMDDWMKNTDYRGYTENDETVKMFWKMVKEWDNEKKANLLQFVTGTSRIPVNGFKDLQGSDGPRRFCIERTGEIDSLPKSHTCFNRLDLPPYRTNEVLEKKLTMAIELTAGFGVE</sequence>
<dbReference type="InterPro" id="IPR001202">
    <property type="entry name" value="WW_dom"/>
</dbReference>
<dbReference type="PROSITE" id="PS50237">
    <property type="entry name" value="HECT"/>
    <property type="match status" value="1"/>
</dbReference>
<evidence type="ECO:0000256" key="3">
    <source>
        <dbReference type="ARBA" id="ARBA00004906"/>
    </source>
</evidence>
<dbReference type="SMART" id="SM00456">
    <property type="entry name" value="WW"/>
    <property type="match status" value="3"/>
</dbReference>
<dbReference type="EC" id="2.3.2.26" evidence="8"/>
<dbReference type="GO" id="GO:0061630">
    <property type="term" value="F:ubiquitin protein ligase activity"/>
    <property type="evidence" value="ECO:0007669"/>
    <property type="project" value="UniProtKB-EC"/>
</dbReference>
<evidence type="ECO:0000313" key="14">
    <source>
        <dbReference type="EMBL" id="KAJ3129175.1"/>
    </source>
</evidence>
<feature type="domain" description="WW" evidence="12">
    <location>
        <begin position="204"/>
        <end position="237"/>
    </location>
</feature>
<feature type="compositionally biased region" description="Polar residues" evidence="11">
    <location>
        <begin position="290"/>
        <end position="300"/>
    </location>
</feature>
<feature type="region of interest" description="Disordered" evidence="11">
    <location>
        <begin position="276"/>
        <end position="306"/>
    </location>
</feature>
<dbReference type="InterPro" id="IPR000008">
    <property type="entry name" value="C2_dom"/>
</dbReference>
<dbReference type="Pfam" id="PF00632">
    <property type="entry name" value="HECT"/>
    <property type="match status" value="1"/>
</dbReference>
<dbReference type="InterPro" id="IPR050409">
    <property type="entry name" value="E3_ubiq-protein_ligase"/>
</dbReference>
<dbReference type="Pfam" id="PF00168">
    <property type="entry name" value="C2"/>
    <property type="match status" value="1"/>
</dbReference>
<dbReference type="FunFam" id="2.20.70.10:FF:000017">
    <property type="entry name" value="E3 ubiquitin-protein ligase"/>
    <property type="match status" value="1"/>
</dbReference>
<feature type="domain" description="HECT" evidence="13">
    <location>
        <begin position="455"/>
        <end position="788"/>
    </location>
</feature>
<comment type="pathway">
    <text evidence="3 8">Protein modification; protein ubiquitination.</text>
</comment>
<dbReference type="AlphaFoldDB" id="A0AAD5T3Z4"/>
<evidence type="ECO:0000256" key="1">
    <source>
        <dbReference type="ARBA" id="ARBA00000885"/>
    </source>
</evidence>
<dbReference type="Gene3D" id="3.30.2160.10">
    <property type="entry name" value="Hect, E3 ligase catalytic domain"/>
    <property type="match status" value="1"/>
</dbReference>
<dbReference type="InterPro" id="IPR024928">
    <property type="entry name" value="E3_ub_ligase_SMURF1"/>
</dbReference>
<proteinExistence type="predicted"/>
<name>A0AAD5T3Z4_9FUNG</name>
<evidence type="ECO:0000313" key="15">
    <source>
        <dbReference type="Proteomes" id="UP001211907"/>
    </source>
</evidence>
<dbReference type="Gene3D" id="3.30.2410.10">
    <property type="entry name" value="Hect, E3 ligase catalytic domain"/>
    <property type="match status" value="1"/>
</dbReference>
<dbReference type="InterPro" id="IPR000569">
    <property type="entry name" value="HECT_dom"/>
</dbReference>
<keyword evidence="5 8" id="KW-0808">Transferase</keyword>
<feature type="active site" description="Glycyl thioester intermediate" evidence="9 10">
    <location>
        <position position="756"/>
    </location>
</feature>
<feature type="region of interest" description="Disordered" evidence="11">
    <location>
        <begin position="328"/>
        <end position="347"/>
    </location>
</feature>
<evidence type="ECO:0000256" key="10">
    <source>
        <dbReference type="PROSITE-ProRule" id="PRU00104"/>
    </source>
</evidence>
<evidence type="ECO:0000256" key="9">
    <source>
        <dbReference type="PIRSR" id="PIRSR001569-1"/>
    </source>
</evidence>
<evidence type="ECO:0000256" key="5">
    <source>
        <dbReference type="ARBA" id="ARBA00022679"/>
    </source>
</evidence>
<feature type="domain" description="WW" evidence="12">
    <location>
        <begin position="301"/>
        <end position="334"/>
    </location>
</feature>
<dbReference type="FunFam" id="3.90.1750.10:FF:000079">
    <property type="entry name" value="E3 ubiquitin-protein ligase"/>
    <property type="match status" value="1"/>
</dbReference>
<evidence type="ECO:0000256" key="11">
    <source>
        <dbReference type="SAM" id="MobiDB-lite"/>
    </source>
</evidence>
<evidence type="ECO:0000256" key="2">
    <source>
        <dbReference type="ARBA" id="ARBA00004496"/>
    </source>
</evidence>
<dbReference type="FunFam" id="3.30.2160.10:FF:000001">
    <property type="entry name" value="E3 ubiquitin-protein ligase NEDD4-like"/>
    <property type="match status" value="1"/>
</dbReference>
<dbReference type="InterPro" id="IPR035983">
    <property type="entry name" value="Hect_E3_ubiquitin_ligase"/>
</dbReference>
<dbReference type="Gene3D" id="3.90.1750.10">
    <property type="entry name" value="Hect, E3 ligase catalytic domains"/>
    <property type="match status" value="1"/>
</dbReference>
<evidence type="ECO:0000259" key="12">
    <source>
        <dbReference type="PROSITE" id="PS50020"/>
    </source>
</evidence>
<organism evidence="14 15">
    <name type="scientific">Physocladia obscura</name>
    <dbReference type="NCBI Taxonomy" id="109957"/>
    <lineage>
        <taxon>Eukaryota</taxon>
        <taxon>Fungi</taxon>
        <taxon>Fungi incertae sedis</taxon>
        <taxon>Chytridiomycota</taxon>
        <taxon>Chytridiomycota incertae sedis</taxon>
        <taxon>Chytridiomycetes</taxon>
        <taxon>Chytridiales</taxon>
        <taxon>Chytriomycetaceae</taxon>
        <taxon>Physocladia</taxon>
    </lineage>
</organism>
<keyword evidence="15" id="KW-1185">Reference proteome</keyword>
<keyword evidence="6" id="KW-0677">Repeat</keyword>
<comment type="catalytic activity">
    <reaction evidence="1 8">
        <text>S-ubiquitinyl-[E2 ubiquitin-conjugating enzyme]-L-cysteine + [acceptor protein]-L-lysine = [E2 ubiquitin-conjugating enzyme]-L-cysteine + N(6)-ubiquitinyl-[acceptor protein]-L-lysine.</text>
        <dbReference type="EC" id="2.3.2.26"/>
    </reaction>
</comment>
<comment type="subcellular location">
    <subcellularLocation>
        <location evidence="2">Cytoplasm</location>
    </subcellularLocation>
</comment>
<dbReference type="PROSITE" id="PS01159">
    <property type="entry name" value="WW_DOMAIN_1"/>
    <property type="match status" value="3"/>
</dbReference>
<dbReference type="PANTHER" id="PTHR11254">
    <property type="entry name" value="HECT DOMAIN UBIQUITIN-PROTEIN LIGASE"/>
    <property type="match status" value="1"/>
</dbReference>
<keyword evidence="4" id="KW-0963">Cytoplasm</keyword>
<dbReference type="GO" id="GO:0006511">
    <property type="term" value="P:ubiquitin-dependent protein catabolic process"/>
    <property type="evidence" value="ECO:0007669"/>
    <property type="project" value="InterPro"/>
</dbReference>
<dbReference type="InterPro" id="IPR035892">
    <property type="entry name" value="C2_domain_sf"/>
</dbReference>
<dbReference type="PIRSF" id="PIRSF001569">
    <property type="entry name" value="E3_ub_ligase_SMURF1"/>
    <property type="match status" value="1"/>
</dbReference>
<dbReference type="SUPFAM" id="SSF56204">
    <property type="entry name" value="Hect, E3 ligase catalytic domain"/>
    <property type="match status" value="1"/>
</dbReference>
<dbReference type="FunFam" id="3.30.2410.10:FF:000001">
    <property type="entry name" value="E3 ubiquitin-protein ligase NEDD4-like"/>
    <property type="match status" value="1"/>
</dbReference>
<dbReference type="PROSITE" id="PS50020">
    <property type="entry name" value="WW_DOMAIN_2"/>
    <property type="match status" value="3"/>
</dbReference>
<dbReference type="GO" id="GO:0005737">
    <property type="term" value="C:cytoplasm"/>
    <property type="evidence" value="ECO:0007669"/>
    <property type="project" value="UniProtKB-SubCell"/>
</dbReference>
<dbReference type="Pfam" id="PF00397">
    <property type="entry name" value="WW"/>
    <property type="match status" value="3"/>
</dbReference>
<protein>
    <recommendedName>
        <fullName evidence="8">E3 ubiquitin-protein ligase</fullName>
        <ecNumber evidence="8">2.3.2.26</ecNumber>
    </recommendedName>
</protein>
<keyword evidence="7 8" id="KW-0833">Ubl conjugation pathway</keyword>
<accession>A0AAD5T3Z4</accession>
<dbReference type="EMBL" id="JADGJH010000435">
    <property type="protein sequence ID" value="KAJ3129175.1"/>
    <property type="molecule type" value="Genomic_DNA"/>
</dbReference>
<feature type="compositionally biased region" description="Polar residues" evidence="11">
    <location>
        <begin position="337"/>
        <end position="347"/>
    </location>
</feature>
<dbReference type="PANTHER" id="PTHR11254:SF440">
    <property type="entry name" value="E3 UBIQUITIN-PROTEIN LIGASE NEDD-4"/>
    <property type="match status" value="1"/>
</dbReference>
<evidence type="ECO:0000259" key="13">
    <source>
        <dbReference type="PROSITE" id="PS50237"/>
    </source>
</evidence>
<evidence type="ECO:0000256" key="4">
    <source>
        <dbReference type="ARBA" id="ARBA00022490"/>
    </source>
</evidence>
<dbReference type="CDD" id="cd00078">
    <property type="entry name" value="HECTc"/>
    <property type="match status" value="1"/>
</dbReference>
<dbReference type="Gene3D" id="2.60.40.150">
    <property type="entry name" value="C2 domain"/>
    <property type="match status" value="1"/>
</dbReference>
<dbReference type="CDD" id="cd00201">
    <property type="entry name" value="WW"/>
    <property type="match status" value="3"/>
</dbReference>
<comment type="caution">
    <text evidence="14">The sequence shown here is derived from an EMBL/GenBank/DDBJ whole genome shotgun (WGS) entry which is preliminary data.</text>
</comment>
<evidence type="ECO:0000256" key="8">
    <source>
        <dbReference type="PIRNR" id="PIRNR001569"/>
    </source>
</evidence>
<feature type="domain" description="WW" evidence="12">
    <location>
        <begin position="366"/>
        <end position="399"/>
    </location>
</feature>
<dbReference type="SUPFAM" id="SSF51045">
    <property type="entry name" value="WW domain"/>
    <property type="match status" value="3"/>
</dbReference>
<dbReference type="Gene3D" id="2.20.70.10">
    <property type="match status" value="2"/>
</dbReference>
<reference evidence="14" key="1">
    <citation type="submission" date="2020-05" db="EMBL/GenBank/DDBJ databases">
        <title>Phylogenomic resolution of chytrid fungi.</title>
        <authorList>
            <person name="Stajich J.E."/>
            <person name="Amses K."/>
            <person name="Simmons R."/>
            <person name="Seto K."/>
            <person name="Myers J."/>
            <person name="Bonds A."/>
            <person name="Quandt C.A."/>
            <person name="Barry K."/>
            <person name="Liu P."/>
            <person name="Grigoriev I."/>
            <person name="Longcore J.E."/>
            <person name="James T.Y."/>
        </authorList>
    </citation>
    <scope>NUCLEOTIDE SEQUENCE</scope>
    <source>
        <strain evidence="14">JEL0513</strain>
    </source>
</reference>
<gene>
    <name evidence="14" type="ORF">HK100_008793</name>
</gene>